<dbReference type="Gene3D" id="4.10.280.10">
    <property type="entry name" value="Helix-loop-helix DNA-binding domain"/>
    <property type="match status" value="1"/>
</dbReference>
<name>A0AAV8SNE2_9ROSI</name>
<dbReference type="Proteomes" id="UP001159364">
    <property type="component" value="Linkage Group LG10"/>
</dbReference>
<dbReference type="InterPro" id="IPR044273">
    <property type="entry name" value="PIF3-like"/>
</dbReference>
<feature type="region of interest" description="Disordered" evidence="5">
    <location>
        <begin position="147"/>
        <end position="205"/>
    </location>
</feature>
<feature type="region of interest" description="Disordered" evidence="5">
    <location>
        <begin position="254"/>
        <end position="341"/>
    </location>
</feature>
<organism evidence="7 8">
    <name type="scientific">Erythroxylum novogranatense</name>
    <dbReference type="NCBI Taxonomy" id="1862640"/>
    <lineage>
        <taxon>Eukaryota</taxon>
        <taxon>Viridiplantae</taxon>
        <taxon>Streptophyta</taxon>
        <taxon>Embryophyta</taxon>
        <taxon>Tracheophyta</taxon>
        <taxon>Spermatophyta</taxon>
        <taxon>Magnoliopsida</taxon>
        <taxon>eudicotyledons</taxon>
        <taxon>Gunneridae</taxon>
        <taxon>Pentapetalae</taxon>
        <taxon>rosids</taxon>
        <taxon>fabids</taxon>
        <taxon>Malpighiales</taxon>
        <taxon>Erythroxylaceae</taxon>
        <taxon>Erythroxylum</taxon>
    </lineage>
</organism>
<protein>
    <recommendedName>
        <fullName evidence="6">BHLH domain-containing protein</fullName>
    </recommendedName>
</protein>
<evidence type="ECO:0000256" key="3">
    <source>
        <dbReference type="ARBA" id="ARBA00023163"/>
    </source>
</evidence>
<dbReference type="AlphaFoldDB" id="A0AAV8SNE2"/>
<dbReference type="SMART" id="SM00353">
    <property type="entry name" value="HLH"/>
    <property type="match status" value="1"/>
</dbReference>
<gene>
    <name evidence="7" type="ORF">K2173_019878</name>
</gene>
<feature type="region of interest" description="Disordered" evidence="5">
    <location>
        <begin position="489"/>
        <end position="520"/>
    </location>
</feature>
<dbReference type="PANTHER" id="PTHR46807">
    <property type="entry name" value="TRANSCRIPTION FACTOR PIF3"/>
    <property type="match status" value="1"/>
</dbReference>
<dbReference type="FunFam" id="4.10.280.10:FF:000004">
    <property type="entry name" value="Basic helix-loop-helix transcription factor"/>
    <property type="match status" value="1"/>
</dbReference>
<dbReference type="GO" id="GO:0046983">
    <property type="term" value="F:protein dimerization activity"/>
    <property type="evidence" value="ECO:0007669"/>
    <property type="project" value="InterPro"/>
</dbReference>
<comment type="caution">
    <text evidence="7">The sequence shown here is derived from an EMBL/GenBank/DDBJ whole genome shotgun (WGS) entry which is preliminary data.</text>
</comment>
<reference evidence="7 8" key="1">
    <citation type="submission" date="2021-09" db="EMBL/GenBank/DDBJ databases">
        <title>Genomic insights and catalytic innovation underlie evolution of tropane alkaloids biosynthesis.</title>
        <authorList>
            <person name="Wang Y.-J."/>
            <person name="Tian T."/>
            <person name="Huang J.-P."/>
            <person name="Huang S.-X."/>
        </authorList>
    </citation>
    <scope>NUCLEOTIDE SEQUENCE [LARGE SCALE GENOMIC DNA]</scope>
    <source>
        <strain evidence="7">KIB-2018</strain>
        <tissue evidence="7">Leaf</tissue>
    </source>
</reference>
<dbReference type="GO" id="GO:0010017">
    <property type="term" value="P:red or far-red light signaling pathway"/>
    <property type="evidence" value="ECO:0007669"/>
    <property type="project" value="UniProtKB-ARBA"/>
</dbReference>
<evidence type="ECO:0000256" key="2">
    <source>
        <dbReference type="ARBA" id="ARBA00023015"/>
    </source>
</evidence>
<dbReference type="EMBL" id="JAIWQS010000010">
    <property type="protein sequence ID" value="KAJ8753479.1"/>
    <property type="molecule type" value="Genomic_DNA"/>
</dbReference>
<dbReference type="Pfam" id="PF00010">
    <property type="entry name" value="HLH"/>
    <property type="match status" value="1"/>
</dbReference>
<keyword evidence="3" id="KW-0804">Transcription</keyword>
<evidence type="ECO:0000256" key="4">
    <source>
        <dbReference type="ARBA" id="ARBA00023242"/>
    </source>
</evidence>
<dbReference type="PANTHER" id="PTHR46807:SF7">
    <property type="entry name" value="BHLH DOMAIN-CONTAINING PROTEIN"/>
    <property type="match status" value="1"/>
</dbReference>
<evidence type="ECO:0000313" key="7">
    <source>
        <dbReference type="EMBL" id="KAJ8753479.1"/>
    </source>
</evidence>
<dbReference type="InterPro" id="IPR036638">
    <property type="entry name" value="HLH_DNA-bd_sf"/>
</dbReference>
<dbReference type="InterPro" id="IPR011598">
    <property type="entry name" value="bHLH_dom"/>
</dbReference>
<feature type="domain" description="BHLH" evidence="6">
    <location>
        <begin position="328"/>
        <end position="377"/>
    </location>
</feature>
<feature type="region of interest" description="Disordered" evidence="5">
    <location>
        <begin position="1"/>
        <end position="21"/>
    </location>
</feature>
<sequence>MNHPVPEWNIGGDHPVSYQKKPLGKDNEVVELLWRNGQVVLHSPALRKPVLHEQVDKHDRSTLRCNDSSVGSSNLIHEDETASWIHYPIEDSFEKELCSNFFSELPSFDTVEERKLTEVDVGHAFRASEEQPHCIDIKHPVVSEVSGNQMPPPKTQISNDDHNVGRCGKGLKGNSPQVSVPSKGESRSSTGIFGVKGTDNSRGDEVRDCSVMTVGSSKQVSNDPNTSRASSNGLCADLVTEPLKSDLWKVISQSDRGKTDTLEPTVTSSSGGSGSSFPRTCKQSTGTSGLKRKSIGTEESDCQSEDAELESAAANNPAKPSGSVRRSRAAEVHNLSERRRRDRINEKMKALQQLIPHCNKTDKASMLDEAIEYLKSLQMQLQVMWMGGGMATMMYPGVQHYMPQMGVGVSPPPMPSMQNAMQFARVPLVDQSMSLSPAQSQAVMCQNPMFNPVAYQNQISDMYAHLMGFHMQNAAQPMNMFRYGSPAVQQGQMIPPPSSGGGASSSAAVATDTPQNGKMS</sequence>
<keyword evidence="2" id="KW-0805">Transcription regulation</keyword>
<dbReference type="PROSITE" id="PS50888">
    <property type="entry name" value="BHLH"/>
    <property type="match status" value="1"/>
</dbReference>
<feature type="compositionally biased region" description="Polar residues" evidence="5">
    <location>
        <begin position="277"/>
        <end position="288"/>
    </location>
</feature>
<feature type="compositionally biased region" description="Basic and acidic residues" evidence="5">
    <location>
        <begin position="328"/>
        <end position="341"/>
    </location>
</feature>
<evidence type="ECO:0000313" key="8">
    <source>
        <dbReference type="Proteomes" id="UP001159364"/>
    </source>
</evidence>
<dbReference type="InterPro" id="IPR047265">
    <property type="entry name" value="PIF1-like_bHLH"/>
</dbReference>
<keyword evidence="4" id="KW-0539">Nucleus</keyword>
<evidence type="ECO:0000259" key="6">
    <source>
        <dbReference type="PROSITE" id="PS50888"/>
    </source>
</evidence>
<dbReference type="GO" id="GO:0003700">
    <property type="term" value="F:DNA-binding transcription factor activity"/>
    <property type="evidence" value="ECO:0007669"/>
    <property type="project" value="InterPro"/>
</dbReference>
<keyword evidence="8" id="KW-1185">Reference proteome</keyword>
<dbReference type="GO" id="GO:0005634">
    <property type="term" value="C:nucleus"/>
    <property type="evidence" value="ECO:0007669"/>
    <property type="project" value="UniProtKB-SubCell"/>
</dbReference>
<dbReference type="SUPFAM" id="SSF47459">
    <property type="entry name" value="HLH, helix-loop-helix DNA-binding domain"/>
    <property type="match status" value="1"/>
</dbReference>
<evidence type="ECO:0000256" key="5">
    <source>
        <dbReference type="SAM" id="MobiDB-lite"/>
    </source>
</evidence>
<comment type="subcellular location">
    <subcellularLocation>
        <location evidence="1">Nucleus</location>
    </subcellularLocation>
</comment>
<dbReference type="CDD" id="cd11445">
    <property type="entry name" value="bHLH_AtPIF_like"/>
    <property type="match status" value="1"/>
</dbReference>
<proteinExistence type="predicted"/>
<accession>A0AAV8SNE2</accession>
<feature type="compositionally biased region" description="Acidic residues" evidence="5">
    <location>
        <begin position="298"/>
        <end position="309"/>
    </location>
</feature>
<evidence type="ECO:0000256" key="1">
    <source>
        <dbReference type="ARBA" id="ARBA00004123"/>
    </source>
</evidence>